<dbReference type="AlphaFoldDB" id="A0A6C0CPH9"/>
<dbReference type="EMBL" id="MN739459">
    <property type="protein sequence ID" value="QHT05770.1"/>
    <property type="molecule type" value="Genomic_DNA"/>
</dbReference>
<sequence>MLAITNTMTIFAADKKNKGFKRLSKKIQKERDTDVDKIKEKVSDIFRDEQNRMKGYFDEHNRLIKKADKPKKNGKKSIDFYEK</sequence>
<organism evidence="1">
    <name type="scientific">viral metagenome</name>
    <dbReference type="NCBI Taxonomy" id="1070528"/>
    <lineage>
        <taxon>unclassified sequences</taxon>
        <taxon>metagenomes</taxon>
        <taxon>organismal metagenomes</taxon>
    </lineage>
</organism>
<proteinExistence type="predicted"/>
<protein>
    <submittedName>
        <fullName evidence="1">Uncharacterized protein</fullName>
    </submittedName>
</protein>
<reference evidence="1" key="1">
    <citation type="journal article" date="2020" name="Nature">
        <title>Giant virus diversity and host interactions through global metagenomics.</title>
        <authorList>
            <person name="Schulz F."/>
            <person name="Roux S."/>
            <person name="Paez-Espino D."/>
            <person name="Jungbluth S."/>
            <person name="Walsh D.A."/>
            <person name="Denef V.J."/>
            <person name="McMahon K.D."/>
            <person name="Konstantinidis K.T."/>
            <person name="Eloe-Fadrosh E.A."/>
            <person name="Kyrpides N.C."/>
            <person name="Woyke T."/>
        </authorList>
    </citation>
    <scope>NUCLEOTIDE SEQUENCE</scope>
    <source>
        <strain evidence="1">GVMAG-M-3300021389-45</strain>
    </source>
</reference>
<accession>A0A6C0CPH9</accession>
<name>A0A6C0CPH9_9ZZZZ</name>
<evidence type="ECO:0000313" key="1">
    <source>
        <dbReference type="EMBL" id="QHT05770.1"/>
    </source>
</evidence>